<dbReference type="PANTHER" id="PTHR11365">
    <property type="entry name" value="5-OXOPROLINASE RELATED"/>
    <property type="match status" value="1"/>
</dbReference>
<dbReference type="EMBL" id="JAAEDK010000012">
    <property type="protein sequence ID" value="MBR0658968.1"/>
    <property type="molecule type" value="Genomic_DNA"/>
</dbReference>
<dbReference type="RefSeq" id="WP_168043608.1">
    <property type="nucleotide sequence ID" value="NZ_JAAEDK010000012.1"/>
</dbReference>
<name>A0A9X9WF58_9PROT</name>
<dbReference type="InterPro" id="IPR043129">
    <property type="entry name" value="ATPase_NBD"/>
</dbReference>
<dbReference type="Pfam" id="PF05378">
    <property type="entry name" value="Hydant_A_N"/>
    <property type="match status" value="1"/>
</dbReference>
<organism evidence="3 6">
    <name type="scientific">Neoroseomonas oryzicola</name>
    <dbReference type="NCBI Taxonomy" id="535904"/>
    <lineage>
        <taxon>Bacteria</taxon>
        <taxon>Pseudomonadati</taxon>
        <taxon>Pseudomonadota</taxon>
        <taxon>Alphaproteobacteria</taxon>
        <taxon>Acetobacterales</taxon>
        <taxon>Acetobacteraceae</taxon>
        <taxon>Neoroseomonas</taxon>
    </lineage>
</organism>
<dbReference type="InterPro" id="IPR045079">
    <property type="entry name" value="Oxoprolinase-like"/>
</dbReference>
<reference evidence="3" key="3">
    <citation type="journal article" date="2021" name="Syst. Appl. Microbiol.">
        <title>Roseomonas hellenica sp. nov., isolated from roots of wild-growing Alkanna tinctoria.</title>
        <authorList>
            <person name="Rat A."/>
            <person name="Naranjo H.D."/>
            <person name="Lebbe L."/>
            <person name="Cnockaert M."/>
            <person name="Krigas N."/>
            <person name="Grigoriadou K."/>
            <person name="Maloupa E."/>
            <person name="Willems A."/>
        </authorList>
    </citation>
    <scope>NUCLEOTIDE SEQUENCE</scope>
    <source>
        <strain evidence="3">LMG 31161</strain>
    </source>
</reference>
<protein>
    <submittedName>
        <fullName evidence="3">Hydantoinase/oxoprolinase family protein</fullName>
    </submittedName>
</protein>
<dbReference type="Proteomes" id="UP000746741">
    <property type="component" value="Unassembled WGS sequence"/>
</dbReference>
<proteinExistence type="predicted"/>
<evidence type="ECO:0000313" key="5">
    <source>
        <dbReference type="Proteomes" id="UP000746741"/>
    </source>
</evidence>
<dbReference type="PANTHER" id="PTHR11365:SF10">
    <property type="entry name" value="HYDANTOINASE_OXOPROLINASE"/>
    <property type="match status" value="1"/>
</dbReference>
<dbReference type="EMBL" id="JAAVUP010000012">
    <property type="protein sequence ID" value="NKE19702.1"/>
    <property type="molecule type" value="Genomic_DNA"/>
</dbReference>
<evidence type="ECO:0000313" key="6">
    <source>
        <dbReference type="Proteomes" id="UP001138708"/>
    </source>
</evidence>
<reference evidence="4 5" key="2">
    <citation type="submission" date="2020-02" db="EMBL/GenBank/DDBJ databases">
        <authorList>
            <person name="Sun Q."/>
            <person name="Inoue M."/>
        </authorList>
    </citation>
    <scope>NUCLEOTIDE SEQUENCE [LARGE SCALE GENOMIC DNA]</scope>
    <source>
        <strain evidence="4 5">KCTC 22478</strain>
    </source>
</reference>
<dbReference type="Proteomes" id="UP001138708">
    <property type="component" value="Unassembled WGS sequence"/>
</dbReference>
<dbReference type="Pfam" id="PF01968">
    <property type="entry name" value="Hydantoinase_A"/>
    <property type="match status" value="1"/>
</dbReference>
<accession>A0A9X9WF58</accession>
<sequence length="514" mass="53302">MRRRIGIDVGGTNTDAVLLEDDRVLHAIKTPTTADVLTGVRLALQDVARAMGPQGVQAVMIGTTHFVNAVVQRRDLAPVGALRIGMPASQSLPPFCDWPEDLAALVRGQVHMVEGGFDYDGRPIMPLDEAAVAAAARAMKAAGIACVAVSGIFSPLDPAMEDRAEAIIRDVMPDAAITLSHDLGRIGLLERENVGLLNACLAPLARHTVQAFEEALRQAGIAAPLYITQNDGTVIRAELAARFPVLSFASGPTNSMRGAAFLTGLKDALVVDVGGTTSDIGALKAGFPREANAIVQVGGVRTLFRMPDLLSIGLGGGSHVAQQDGRITIGPRSVGFRLPELARIFGGPQLTTSDIAVRAGLLALGDASRVGDVTPRFAQAVLAEAARMLEESVDRMKTDAAAVPLLAVGGGAFLVPDRLPGVSEVLRPAHAAVANAVGAAIAQVSGEADQVFQGMTRIEAMAEAERIARARAEEAGADGATLALVDIEDLPIAYLPGGAIRVRARVVGEIAASG</sequence>
<dbReference type="InterPro" id="IPR008040">
    <property type="entry name" value="Hydant_A_N"/>
</dbReference>
<dbReference type="GO" id="GO:0016787">
    <property type="term" value="F:hydrolase activity"/>
    <property type="evidence" value="ECO:0007669"/>
    <property type="project" value="InterPro"/>
</dbReference>
<comment type="caution">
    <text evidence="3">The sequence shown here is derived from an EMBL/GenBank/DDBJ whole genome shotgun (WGS) entry which is preliminary data.</text>
</comment>
<reference evidence="3" key="1">
    <citation type="submission" date="2020-01" db="EMBL/GenBank/DDBJ databases">
        <authorList>
            <person name="Rat A."/>
        </authorList>
    </citation>
    <scope>NUCLEOTIDE SEQUENCE</scope>
    <source>
        <strain evidence="3">LMG 31161</strain>
    </source>
</reference>
<keyword evidence="5" id="KW-1185">Reference proteome</keyword>
<dbReference type="SUPFAM" id="SSF53067">
    <property type="entry name" value="Actin-like ATPase domain"/>
    <property type="match status" value="2"/>
</dbReference>
<dbReference type="InterPro" id="IPR002821">
    <property type="entry name" value="Hydantoinase_A"/>
</dbReference>
<evidence type="ECO:0000259" key="1">
    <source>
        <dbReference type="Pfam" id="PF01968"/>
    </source>
</evidence>
<evidence type="ECO:0000313" key="4">
    <source>
        <dbReference type="EMBL" id="NKE19702.1"/>
    </source>
</evidence>
<dbReference type="AlphaFoldDB" id="A0A9X9WF58"/>
<evidence type="ECO:0000313" key="3">
    <source>
        <dbReference type="EMBL" id="MBR0658968.1"/>
    </source>
</evidence>
<feature type="domain" description="Hydantoinase A/oxoprolinase" evidence="1">
    <location>
        <begin position="193"/>
        <end position="362"/>
    </location>
</feature>
<feature type="domain" description="Hydantoinase/oxoprolinase N-terminal" evidence="2">
    <location>
        <begin position="4"/>
        <end position="171"/>
    </location>
</feature>
<gene>
    <name evidence="4" type="ORF">GWK15_22280</name>
    <name evidence="3" type="ORF">GXW75_06900</name>
</gene>
<evidence type="ECO:0000259" key="2">
    <source>
        <dbReference type="Pfam" id="PF05378"/>
    </source>
</evidence>